<keyword evidence="16" id="KW-1185">Reference proteome</keyword>
<evidence type="ECO:0000256" key="8">
    <source>
        <dbReference type="ARBA" id="ARBA00022989"/>
    </source>
</evidence>
<sequence length="747" mass="83940">MDRVLGDQRIPALADLANLPYIQAIIKETHRFRPVAPLAIPHAMTATEEYKYHGYTIPKGATIFVNTWGMFHDPGSYRIWVSMTIGITTPRSDAFEIPEVFDPGRYLPTEHGTKPGVDDRCYRSTLPFGSGRVRLRSHMPWEFFANNSLALNAMNLIWAFQFSPPLDAVTGTPVDIFAYEKGITTVPCPFQCQITPCSDSKAKLIKAAFRNGTDTFVRFENEWSICFYVLALLVWGALRLKKIGSRELGLPPGPPTVPLLGNLHIFPTEYAHYKFTEWARIYGDVYSLKIGPSTAIVITSAAAVKELMDKRSASTADRPPHHMADVVTGGLNMVLARYSDAWRVLRKNAHAMLTPKASLEHLPIQRAEAAQLMPSTPTFADTNSTILSITYGKRCPRYESPEATLFFKAQHLWELVLEPGAHPPLDLLPFLRHLPGAWKRLCKETRHLQRQLYFGLLDECQERLQHGQENGCFMENILQNQELLGFNRGLAGYLGGVLIEGGSDTTSSFLQSLILALVEFPEAQRKAQEEMNKVVGDQRLPTLDDFADLPYIQAVVKETHRFRPVAPVAVPHGMLAAEEYHGYMIPKGATIFVNTWGIFHDPDVYDEPEVFNPDRYLLTEHGTKPGVDDSAFRSTLAFGSGRRICPGMHLANNSLMLNTMNLIWAFQFSPAKDPVTGATLPIDIFDYEKGILTAPRPFQCRITPRSEGKAKLIKRAFLDAEDVFVKFESGITAEDKKWVERYRAHVM</sequence>
<dbReference type="Pfam" id="PF00067">
    <property type="entry name" value="p450"/>
    <property type="match status" value="2"/>
</dbReference>
<dbReference type="OrthoDB" id="1103324at2759"/>
<evidence type="ECO:0000256" key="13">
    <source>
        <dbReference type="ARBA" id="ARBA00023180"/>
    </source>
</evidence>
<evidence type="ECO:0000256" key="6">
    <source>
        <dbReference type="ARBA" id="ARBA00022692"/>
    </source>
</evidence>
<proteinExistence type="inferred from homology"/>
<evidence type="ECO:0000256" key="11">
    <source>
        <dbReference type="ARBA" id="ARBA00023033"/>
    </source>
</evidence>
<keyword evidence="12" id="KW-0472">Membrane</keyword>
<dbReference type="InterPro" id="IPR002401">
    <property type="entry name" value="Cyt_P450_E_grp-I"/>
</dbReference>
<dbReference type="InterPro" id="IPR001128">
    <property type="entry name" value="Cyt_P450"/>
</dbReference>
<dbReference type="Gene3D" id="1.10.630.10">
    <property type="entry name" value="Cytochrome P450"/>
    <property type="match status" value="2"/>
</dbReference>
<comment type="similarity">
    <text evidence="4">Belongs to the cytochrome P450 family.</text>
</comment>
<comment type="pathway">
    <text evidence="3">Secondary metabolite biosynthesis.</text>
</comment>
<protein>
    <recommendedName>
        <fullName evidence="17">Cytochrome P450</fullName>
    </recommendedName>
</protein>
<dbReference type="PRINTS" id="PR00463">
    <property type="entry name" value="EP450I"/>
</dbReference>
<evidence type="ECO:0000256" key="2">
    <source>
        <dbReference type="ARBA" id="ARBA00004167"/>
    </source>
</evidence>
<dbReference type="CDD" id="cd11065">
    <property type="entry name" value="CYP64-like"/>
    <property type="match status" value="1"/>
</dbReference>
<dbReference type="GO" id="GO:0020037">
    <property type="term" value="F:heme binding"/>
    <property type="evidence" value="ECO:0007669"/>
    <property type="project" value="InterPro"/>
</dbReference>
<evidence type="ECO:0000313" key="16">
    <source>
        <dbReference type="Proteomes" id="UP000219338"/>
    </source>
</evidence>
<evidence type="ECO:0000256" key="3">
    <source>
        <dbReference type="ARBA" id="ARBA00005179"/>
    </source>
</evidence>
<keyword evidence="7 14" id="KW-0479">Metal-binding</keyword>
<dbReference type="PANTHER" id="PTHR46300:SF2">
    <property type="entry name" value="CYTOCHROME P450 MONOOXYGENASE ALNH-RELATED"/>
    <property type="match status" value="1"/>
</dbReference>
<evidence type="ECO:0000256" key="9">
    <source>
        <dbReference type="ARBA" id="ARBA00023002"/>
    </source>
</evidence>
<dbReference type="STRING" id="47428.A0A284QUF2"/>
<comment type="subcellular location">
    <subcellularLocation>
        <location evidence="2">Membrane</location>
        <topology evidence="2">Single-pass membrane protein</topology>
    </subcellularLocation>
</comment>
<evidence type="ECO:0000256" key="7">
    <source>
        <dbReference type="ARBA" id="ARBA00022723"/>
    </source>
</evidence>
<dbReference type="InterPro" id="IPR050364">
    <property type="entry name" value="Cytochrome_P450_fung"/>
</dbReference>
<accession>A0A284QUF2</accession>
<evidence type="ECO:0000256" key="5">
    <source>
        <dbReference type="ARBA" id="ARBA00022617"/>
    </source>
</evidence>
<reference evidence="16" key="1">
    <citation type="journal article" date="2017" name="Nat. Ecol. Evol.">
        <title>Genome expansion and lineage-specific genetic innovations in the forest pathogenic fungi Armillaria.</title>
        <authorList>
            <person name="Sipos G."/>
            <person name="Prasanna A.N."/>
            <person name="Walter M.C."/>
            <person name="O'Connor E."/>
            <person name="Balint B."/>
            <person name="Krizsan K."/>
            <person name="Kiss B."/>
            <person name="Hess J."/>
            <person name="Varga T."/>
            <person name="Slot J."/>
            <person name="Riley R."/>
            <person name="Boka B."/>
            <person name="Rigling D."/>
            <person name="Barry K."/>
            <person name="Lee J."/>
            <person name="Mihaltcheva S."/>
            <person name="LaButti K."/>
            <person name="Lipzen A."/>
            <person name="Waldron R."/>
            <person name="Moloney N.M."/>
            <person name="Sperisen C."/>
            <person name="Kredics L."/>
            <person name="Vagvoelgyi C."/>
            <person name="Patrignani A."/>
            <person name="Fitzpatrick D."/>
            <person name="Nagy I."/>
            <person name="Doyle S."/>
            <person name="Anderson J.B."/>
            <person name="Grigoriev I.V."/>
            <person name="Gueldener U."/>
            <person name="Muensterkoetter M."/>
            <person name="Nagy L.G."/>
        </authorList>
    </citation>
    <scope>NUCLEOTIDE SEQUENCE [LARGE SCALE GENOMIC DNA]</scope>
    <source>
        <strain evidence="16">C18/9</strain>
    </source>
</reference>
<dbReference type="OMA" id="RPPNHIG"/>
<dbReference type="PANTHER" id="PTHR46300">
    <property type="entry name" value="P450, PUTATIVE (EUROFUNG)-RELATED-RELATED"/>
    <property type="match status" value="1"/>
</dbReference>
<feature type="binding site" description="axial binding residue" evidence="14">
    <location>
        <position position="645"/>
    </location>
    <ligand>
        <name>heme</name>
        <dbReference type="ChEBI" id="CHEBI:30413"/>
    </ligand>
    <ligandPart>
        <name>Fe</name>
        <dbReference type="ChEBI" id="CHEBI:18248"/>
    </ligandPart>
</feature>
<dbReference type="PROSITE" id="PS00086">
    <property type="entry name" value="CYTOCHROME_P450"/>
    <property type="match status" value="1"/>
</dbReference>
<dbReference type="GO" id="GO:0005506">
    <property type="term" value="F:iron ion binding"/>
    <property type="evidence" value="ECO:0007669"/>
    <property type="project" value="InterPro"/>
</dbReference>
<evidence type="ECO:0000256" key="10">
    <source>
        <dbReference type="ARBA" id="ARBA00023004"/>
    </source>
</evidence>
<dbReference type="GO" id="GO:0016020">
    <property type="term" value="C:membrane"/>
    <property type="evidence" value="ECO:0007669"/>
    <property type="project" value="UniProtKB-SubCell"/>
</dbReference>
<evidence type="ECO:0000256" key="12">
    <source>
        <dbReference type="ARBA" id="ARBA00023136"/>
    </source>
</evidence>
<dbReference type="EMBL" id="FUEG01000002">
    <property type="protein sequence ID" value="SJL00077.1"/>
    <property type="molecule type" value="Genomic_DNA"/>
</dbReference>
<evidence type="ECO:0000256" key="4">
    <source>
        <dbReference type="ARBA" id="ARBA00010617"/>
    </source>
</evidence>
<gene>
    <name evidence="15" type="ORF">ARMOST_03389</name>
</gene>
<keyword evidence="6" id="KW-0812">Transmembrane</keyword>
<keyword evidence="5 14" id="KW-0349">Heme</keyword>
<evidence type="ECO:0000313" key="15">
    <source>
        <dbReference type="EMBL" id="SJL00077.1"/>
    </source>
</evidence>
<dbReference type="Proteomes" id="UP000219338">
    <property type="component" value="Unassembled WGS sequence"/>
</dbReference>
<dbReference type="InterPro" id="IPR017972">
    <property type="entry name" value="Cyt_P450_CS"/>
</dbReference>
<dbReference type="GO" id="GO:0004497">
    <property type="term" value="F:monooxygenase activity"/>
    <property type="evidence" value="ECO:0007669"/>
    <property type="project" value="UniProtKB-KW"/>
</dbReference>
<comment type="cofactor">
    <cofactor evidence="1 14">
        <name>heme</name>
        <dbReference type="ChEBI" id="CHEBI:30413"/>
    </cofactor>
</comment>
<evidence type="ECO:0000256" key="14">
    <source>
        <dbReference type="PIRSR" id="PIRSR602401-1"/>
    </source>
</evidence>
<dbReference type="AlphaFoldDB" id="A0A284QUF2"/>
<evidence type="ECO:0000256" key="1">
    <source>
        <dbReference type="ARBA" id="ARBA00001971"/>
    </source>
</evidence>
<keyword evidence="10 14" id="KW-0408">Iron</keyword>
<evidence type="ECO:0008006" key="17">
    <source>
        <dbReference type="Google" id="ProtNLM"/>
    </source>
</evidence>
<dbReference type="PRINTS" id="PR00385">
    <property type="entry name" value="P450"/>
</dbReference>
<dbReference type="GO" id="GO:0016705">
    <property type="term" value="F:oxidoreductase activity, acting on paired donors, with incorporation or reduction of molecular oxygen"/>
    <property type="evidence" value="ECO:0007669"/>
    <property type="project" value="InterPro"/>
</dbReference>
<keyword evidence="11" id="KW-0503">Monooxygenase</keyword>
<dbReference type="InterPro" id="IPR036396">
    <property type="entry name" value="Cyt_P450_sf"/>
</dbReference>
<dbReference type="SUPFAM" id="SSF48264">
    <property type="entry name" value="Cytochrome P450"/>
    <property type="match status" value="2"/>
</dbReference>
<organism evidence="15 16">
    <name type="scientific">Armillaria ostoyae</name>
    <name type="common">Armillaria root rot fungus</name>
    <dbReference type="NCBI Taxonomy" id="47428"/>
    <lineage>
        <taxon>Eukaryota</taxon>
        <taxon>Fungi</taxon>
        <taxon>Dikarya</taxon>
        <taxon>Basidiomycota</taxon>
        <taxon>Agaricomycotina</taxon>
        <taxon>Agaricomycetes</taxon>
        <taxon>Agaricomycetidae</taxon>
        <taxon>Agaricales</taxon>
        <taxon>Marasmiineae</taxon>
        <taxon>Physalacriaceae</taxon>
        <taxon>Armillaria</taxon>
    </lineage>
</organism>
<keyword evidence="9" id="KW-0560">Oxidoreductase</keyword>
<name>A0A284QUF2_ARMOS</name>
<keyword evidence="13" id="KW-0325">Glycoprotein</keyword>
<keyword evidence="8" id="KW-1133">Transmembrane helix</keyword>